<dbReference type="KEGG" id="kng:KNAG_0M02600"/>
<dbReference type="Pfam" id="PF10568">
    <property type="entry name" value="Tom37"/>
    <property type="match status" value="1"/>
</dbReference>
<name>J7RT35_HUIN7</name>
<dbReference type="GeneID" id="34528893"/>
<dbReference type="GO" id="GO:0070096">
    <property type="term" value="P:mitochondrial outer membrane translocase complex assembly"/>
    <property type="evidence" value="ECO:0007669"/>
    <property type="project" value="EnsemblFungi"/>
</dbReference>
<sequence length="333" mass="38692">MLHCLHLWGVDGRPSLVSPESLALFWYLGDELAGVPARQRSDWELVFSNNTSLSPTGVLPLLCLIEDDLEDGRRKVMRNICGYGDIVQYIINEVQCRNTGLLDLAAGVHYLKRELGLLTLYQMYLNRDNYVQFTRKQFSKLLYWPMWYNAPIQTRAKVKRQCEERLALEFLPLDEDDLEDTPSELQGAMEQPEQLTQSKTFRLKQSQNMRRKEELSAKKLELQFFHKLIEVLHHSQVLEDELHTDFEFAYTNLLQAYVYVLVNLPDGDSTRARIEREFGSEYLQGIEHAIDLKNNGAGLLKIREAQFQEQGNIIMSVYHKARQTAQYLSGEAW</sequence>
<feature type="domain" description="Mitochondrial outer membrane transport complex Sam37/metaxin N-terminal" evidence="1">
    <location>
        <begin position="21"/>
        <end position="155"/>
    </location>
</feature>
<dbReference type="OMA" id="PMWYNTP"/>
<dbReference type="Pfam" id="PF11801">
    <property type="entry name" value="Tom37_C"/>
    <property type="match status" value="1"/>
</dbReference>
<dbReference type="STRING" id="1071383.J7RT35"/>
<dbReference type="GO" id="GO:0030150">
    <property type="term" value="P:protein import into mitochondrial matrix"/>
    <property type="evidence" value="ECO:0007669"/>
    <property type="project" value="EnsemblFungi"/>
</dbReference>
<dbReference type="AlphaFoldDB" id="J7RT35"/>
<accession>J7RT35</accession>
<evidence type="ECO:0000313" key="4">
    <source>
        <dbReference type="Proteomes" id="UP000006310"/>
    </source>
</evidence>
<gene>
    <name evidence="3" type="primary">KNAG0M02600</name>
    <name evidence="3" type="ordered locus">KNAG_0M02600</name>
</gene>
<dbReference type="OrthoDB" id="5835136at2759"/>
<keyword evidence="4" id="KW-1185">Reference proteome</keyword>
<dbReference type="Proteomes" id="UP000006310">
    <property type="component" value="Chromosome 13"/>
</dbReference>
<dbReference type="HOGENOM" id="CLU_069449_0_0_1"/>
<proteinExistence type="predicted"/>
<organism evidence="3 4">
    <name type="scientific">Huiozyma naganishii (strain ATCC MYA-139 / BCRC 22969 / CBS 8797 / KCTC 17520 / NBRC 10181 / NCYC 3082 / Yp74L-3)</name>
    <name type="common">Yeast</name>
    <name type="synonym">Kazachstania naganishii</name>
    <dbReference type="NCBI Taxonomy" id="1071383"/>
    <lineage>
        <taxon>Eukaryota</taxon>
        <taxon>Fungi</taxon>
        <taxon>Dikarya</taxon>
        <taxon>Ascomycota</taxon>
        <taxon>Saccharomycotina</taxon>
        <taxon>Saccharomycetes</taxon>
        <taxon>Saccharomycetales</taxon>
        <taxon>Saccharomycetaceae</taxon>
        <taxon>Huiozyma</taxon>
    </lineage>
</organism>
<dbReference type="GO" id="GO:0045040">
    <property type="term" value="P:protein insertion into mitochondrial outer membrane"/>
    <property type="evidence" value="ECO:0007669"/>
    <property type="project" value="EnsemblFungi"/>
</dbReference>
<evidence type="ECO:0000313" key="3">
    <source>
        <dbReference type="EMBL" id="CCK73113.1"/>
    </source>
</evidence>
<dbReference type="GO" id="GO:0001401">
    <property type="term" value="C:SAM complex"/>
    <property type="evidence" value="ECO:0007669"/>
    <property type="project" value="EnsemblFungi"/>
</dbReference>
<dbReference type="EMBL" id="HE978326">
    <property type="protein sequence ID" value="CCK73113.1"/>
    <property type="molecule type" value="Genomic_DNA"/>
</dbReference>
<dbReference type="eggNOG" id="KOG3028">
    <property type="taxonomic scope" value="Eukaryota"/>
</dbReference>
<dbReference type="RefSeq" id="XP_022467357.1">
    <property type="nucleotide sequence ID" value="XM_022611131.1"/>
</dbReference>
<evidence type="ECO:0000259" key="1">
    <source>
        <dbReference type="Pfam" id="PF10568"/>
    </source>
</evidence>
<evidence type="ECO:0000259" key="2">
    <source>
        <dbReference type="Pfam" id="PF11801"/>
    </source>
</evidence>
<dbReference type="InterPro" id="IPR019564">
    <property type="entry name" value="Sam37/metaxin_N"/>
</dbReference>
<feature type="domain" description="Tom37 C-terminal" evidence="2">
    <location>
        <begin position="188"/>
        <end position="323"/>
    </location>
</feature>
<dbReference type="GO" id="GO:0015914">
    <property type="term" value="P:phospholipid transport"/>
    <property type="evidence" value="ECO:0007669"/>
    <property type="project" value="EnsemblFungi"/>
</dbReference>
<reference evidence="4" key="2">
    <citation type="submission" date="2012-08" db="EMBL/GenBank/DDBJ databases">
        <title>Genome sequence of Kazachstania naganishii.</title>
        <authorList>
            <person name="Gordon J.L."/>
            <person name="Armisen D."/>
            <person name="Proux-Wera E."/>
            <person name="OhEigeartaigh S.S."/>
            <person name="Byrne K.P."/>
            <person name="Wolfe K.H."/>
        </authorList>
    </citation>
    <scope>NUCLEOTIDE SEQUENCE [LARGE SCALE GENOMIC DNA]</scope>
    <source>
        <strain evidence="4">ATCC MYA-139 / BCRC 22969 / CBS 8797 / CCRC 22969 / KCTC 17520 / NBRC 10181 / NCYC 3082</strain>
    </source>
</reference>
<protein>
    <recommendedName>
        <fullName evidence="5">Mitochondrial outer membrane transport complex Sam37/metaxin N-terminal domain-containing protein</fullName>
    </recommendedName>
</protein>
<reference evidence="3 4" key="1">
    <citation type="journal article" date="2011" name="Proc. Natl. Acad. Sci. U.S.A.">
        <title>Evolutionary erosion of yeast sex chromosomes by mating-type switching accidents.</title>
        <authorList>
            <person name="Gordon J.L."/>
            <person name="Armisen D."/>
            <person name="Proux-Wera E."/>
            <person name="Oheigeartaigh S.S."/>
            <person name="Byrne K.P."/>
            <person name="Wolfe K.H."/>
        </authorList>
    </citation>
    <scope>NUCLEOTIDE SEQUENCE [LARGE SCALE GENOMIC DNA]</scope>
    <source>
        <strain evidence="4">ATCC MYA-139 / BCRC 22969 / CBS 8797 / CCRC 22969 / KCTC 17520 / NBRC 10181 / NCYC 3082</strain>
    </source>
</reference>
<dbReference type="InterPro" id="IPR031317">
    <property type="entry name" value="Tom37_C"/>
</dbReference>
<evidence type="ECO:0008006" key="5">
    <source>
        <dbReference type="Google" id="ProtNLM"/>
    </source>
</evidence>